<reference evidence="3" key="1">
    <citation type="submission" date="2017-09" db="EMBL/GenBank/DDBJ databases">
        <title>Depth-based differentiation of microbial function through sediment-hosted aquifers and enrichment of novel symbionts in the deep terrestrial subsurface.</title>
        <authorList>
            <person name="Probst A.J."/>
            <person name="Ladd B."/>
            <person name="Jarett J.K."/>
            <person name="Geller-Mcgrath D.E."/>
            <person name="Sieber C.M.K."/>
            <person name="Emerson J.B."/>
            <person name="Anantharaman K."/>
            <person name="Thomas B.C."/>
            <person name="Malmstrom R."/>
            <person name="Stieglmeier M."/>
            <person name="Klingl A."/>
            <person name="Woyke T."/>
            <person name="Ryan C.M."/>
            <person name="Banfield J.F."/>
        </authorList>
    </citation>
    <scope>NUCLEOTIDE SEQUENCE [LARGE SCALE GENOMIC DNA]</scope>
</reference>
<dbReference type="Pfam" id="PF13413">
    <property type="entry name" value="HTH_25"/>
    <property type="match status" value="1"/>
</dbReference>
<gene>
    <name evidence="2" type="ORF">CO173_00480</name>
</gene>
<name>A0A2M7XGN4_9BACT</name>
<dbReference type="Gene3D" id="1.10.260.40">
    <property type="entry name" value="lambda repressor-like DNA-binding domains"/>
    <property type="match status" value="1"/>
</dbReference>
<dbReference type="Gene3D" id="2.60.40.10">
    <property type="entry name" value="Immunoglobulins"/>
    <property type="match status" value="1"/>
</dbReference>
<evidence type="ECO:0000256" key="1">
    <source>
        <dbReference type="SAM" id="Phobius"/>
    </source>
</evidence>
<organism evidence="2 3">
    <name type="scientific">Candidatus Uhrbacteria bacterium CG_4_9_14_3_um_filter_41_35</name>
    <dbReference type="NCBI Taxonomy" id="1975034"/>
    <lineage>
        <taxon>Bacteria</taxon>
        <taxon>Candidatus Uhriibacteriota</taxon>
    </lineage>
</organism>
<dbReference type="Proteomes" id="UP000231263">
    <property type="component" value="Unassembled WGS sequence"/>
</dbReference>
<evidence type="ECO:0000313" key="2">
    <source>
        <dbReference type="EMBL" id="PJA47037.1"/>
    </source>
</evidence>
<dbReference type="InterPro" id="IPR013783">
    <property type="entry name" value="Ig-like_fold"/>
</dbReference>
<evidence type="ECO:0000313" key="3">
    <source>
        <dbReference type="Proteomes" id="UP000231263"/>
    </source>
</evidence>
<comment type="caution">
    <text evidence="2">The sequence shown here is derived from an EMBL/GenBank/DDBJ whole genome shotgun (WGS) entry which is preliminary data.</text>
</comment>
<accession>A0A2M7XGN4</accession>
<dbReference type="GO" id="GO:0003677">
    <property type="term" value="F:DNA binding"/>
    <property type="evidence" value="ECO:0007669"/>
    <property type="project" value="InterPro"/>
</dbReference>
<evidence type="ECO:0008006" key="4">
    <source>
        <dbReference type="Google" id="ProtNLM"/>
    </source>
</evidence>
<dbReference type="AlphaFoldDB" id="A0A2M7XGN4"/>
<sequence>MVFVKRKLDRNPQTLGEKLRALRRGQAVSLEMMEKETQIQLRYIEALERGRYEDLPEPIYTRNFIRSYVRALKSDEGYFLELYEEECGVCDLVTPMQTPRQRIKKIKFLVSNKLLKFVWLFIIAILIFGYLSWQIKEIVGPPEIILFSPVDSSVTSEAKVVVEGYVDNEATVYVNGTQVVVDEQNIFNSTIDLDKGLNIIRVEAERRYSKKALIERRIVFDIQK</sequence>
<dbReference type="EMBL" id="PFWT01000003">
    <property type="protein sequence ID" value="PJA47037.1"/>
    <property type="molecule type" value="Genomic_DNA"/>
</dbReference>
<dbReference type="PANTHER" id="PTHR34475">
    <property type="match status" value="1"/>
</dbReference>
<dbReference type="InterPro" id="IPR010982">
    <property type="entry name" value="Lambda_DNA-bd_dom_sf"/>
</dbReference>
<keyword evidence="1" id="KW-0472">Membrane</keyword>
<protein>
    <recommendedName>
        <fullName evidence="4">HTH cro/C1-type domain-containing protein</fullName>
    </recommendedName>
</protein>
<dbReference type="PANTHER" id="PTHR34475:SF1">
    <property type="entry name" value="CYTOSKELETON PROTEIN RODZ"/>
    <property type="match status" value="1"/>
</dbReference>
<proteinExistence type="predicted"/>
<keyword evidence="1" id="KW-0812">Transmembrane</keyword>
<keyword evidence="1" id="KW-1133">Transmembrane helix</keyword>
<dbReference type="Pfam" id="PF09136">
    <property type="entry name" value="Glucodextran_B"/>
    <property type="match status" value="1"/>
</dbReference>
<feature type="transmembrane region" description="Helical" evidence="1">
    <location>
        <begin position="114"/>
        <end position="133"/>
    </location>
</feature>
<dbReference type="InterPro" id="IPR050400">
    <property type="entry name" value="Bact_Cytoskel_RodZ"/>
</dbReference>